<proteinExistence type="predicted"/>
<sequence length="140" mass="16145">MGLFFYFLAVDEILRIHEHLNVPMRNLFDTSGVFYFAWVIPYSIIILLLGIYFYKFLLSLPVRTKVLFGLSLVVFVSGAIGIELLEGQQAEDYGMDNTTFFILYTIEESLEMIGSSIFCFALLDYISKTYKEVNLVFNSK</sequence>
<comment type="caution">
    <text evidence="2">The sequence shown here is derived from an EMBL/GenBank/DDBJ whole genome shotgun (WGS) entry which is preliminary data.</text>
</comment>
<dbReference type="EMBL" id="JAGEVF010000004">
    <property type="protein sequence ID" value="MBO3116498.1"/>
    <property type="molecule type" value="Genomic_DNA"/>
</dbReference>
<reference evidence="2 3" key="1">
    <citation type="submission" date="2021-03" db="EMBL/GenBank/DDBJ databases">
        <title>Winogradskyella sp. nov., isolated from costal sediment.</title>
        <authorList>
            <person name="Gao C."/>
        </authorList>
    </citation>
    <scope>NUCLEOTIDE SEQUENCE [LARGE SCALE GENOMIC DNA]</scope>
    <source>
        <strain evidence="2 3">DF17</strain>
    </source>
</reference>
<gene>
    <name evidence="2" type="ORF">J4050_07050</name>
</gene>
<keyword evidence="1" id="KW-0812">Transmembrane</keyword>
<evidence type="ECO:0000256" key="1">
    <source>
        <dbReference type="SAM" id="Phobius"/>
    </source>
</evidence>
<evidence type="ECO:0000313" key="2">
    <source>
        <dbReference type="EMBL" id="MBO3116498.1"/>
    </source>
</evidence>
<name>A0ABS3T179_9FLAO</name>
<organism evidence="2 3">
    <name type="scientific">Winogradskyella pelagia</name>
    <dbReference type="NCBI Taxonomy" id="2819984"/>
    <lineage>
        <taxon>Bacteria</taxon>
        <taxon>Pseudomonadati</taxon>
        <taxon>Bacteroidota</taxon>
        <taxon>Flavobacteriia</taxon>
        <taxon>Flavobacteriales</taxon>
        <taxon>Flavobacteriaceae</taxon>
        <taxon>Winogradskyella</taxon>
    </lineage>
</organism>
<accession>A0ABS3T179</accession>
<dbReference type="Proteomes" id="UP000676776">
    <property type="component" value="Unassembled WGS sequence"/>
</dbReference>
<feature type="transmembrane region" description="Helical" evidence="1">
    <location>
        <begin position="66"/>
        <end position="85"/>
    </location>
</feature>
<keyword evidence="1" id="KW-0472">Membrane</keyword>
<evidence type="ECO:0008006" key="4">
    <source>
        <dbReference type="Google" id="ProtNLM"/>
    </source>
</evidence>
<feature type="transmembrane region" description="Helical" evidence="1">
    <location>
        <begin position="100"/>
        <end position="123"/>
    </location>
</feature>
<evidence type="ECO:0000313" key="3">
    <source>
        <dbReference type="Proteomes" id="UP000676776"/>
    </source>
</evidence>
<dbReference type="RefSeq" id="WP_208153713.1">
    <property type="nucleotide sequence ID" value="NZ_JAGEVF010000004.1"/>
</dbReference>
<keyword evidence="3" id="KW-1185">Reference proteome</keyword>
<keyword evidence="1" id="KW-1133">Transmembrane helix</keyword>
<feature type="transmembrane region" description="Helical" evidence="1">
    <location>
        <begin position="33"/>
        <end position="54"/>
    </location>
</feature>
<protein>
    <recommendedName>
        <fullName evidence="4">Multidrug transporter</fullName>
    </recommendedName>
</protein>